<dbReference type="EMBL" id="AJTX02000004">
    <property type="protein sequence ID" value="KKJ00206.1"/>
    <property type="molecule type" value="Genomic_DNA"/>
</dbReference>
<dbReference type="AlphaFoldDB" id="A0A0M2PUM2"/>
<accession>A0A0M2PUM2</accession>
<evidence type="ECO:0000313" key="2">
    <source>
        <dbReference type="Proteomes" id="UP000034681"/>
    </source>
</evidence>
<dbReference type="RefSeq" id="WP_017711563.1">
    <property type="nucleotide sequence ID" value="NZ_KB235933.1"/>
</dbReference>
<reference evidence="1" key="1">
    <citation type="submission" date="2012-04" db="EMBL/GenBank/DDBJ databases">
        <authorList>
            <person name="Borisov I.G."/>
            <person name="Ivanikova N.V."/>
            <person name="Pinevich A.V."/>
        </authorList>
    </citation>
    <scope>NUCLEOTIDE SEQUENCE</scope>
    <source>
        <strain evidence="1">CALU 1027</strain>
    </source>
</reference>
<keyword evidence="2" id="KW-1185">Reference proteome</keyword>
<gene>
    <name evidence="1" type="ORF">PROH_10915</name>
</gene>
<dbReference type="Proteomes" id="UP000034681">
    <property type="component" value="Unassembled WGS sequence"/>
</dbReference>
<protein>
    <submittedName>
        <fullName evidence="1">Uncharacterized protein</fullName>
    </submittedName>
</protein>
<comment type="caution">
    <text evidence="1">The sequence shown here is derived from an EMBL/GenBank/DDBJ whole genome shotgun (WGS) entry which is preliminary data.</text>
</comment>
<proteinExistence type="predicted"/>
<sequence>MLQASPQANWGSLEAAVAYLCKTYLPRSDRPTGDSNRNCDQIPAIALDRGFFTDASNVTALMRSLAFPPL</sequence>
<name>A0A0M2PUM2_PROHO</name>
<organism evidence="1 2">
    <name type="scientific">Prochlorothrix hollandica PCC 9006 = CALU 1027</name>
    <dbReference type="NCBI Taxonomy" id="317619"/>
    <lineage>
        <taxon>Bacteria</taxon>
        <taxon>Bacillati</taxon>
        <taxon>Cyanobacteriota</taxon>
        <taxon>Cyanophyceae</taxon>
        <taxon>Prochlorotrichales</taxon>
        <taxon>Prochlorotrichaceae</taxon>
        <taxon>Prochlorothrix</taxon>
    </lineage>
</organism>
<dbReference type="STRING" id="317619.GCA_000332315_00956"/>
<evidence type="ECO:0000313" key="1">
    <source>
        <dbReference type="EMBL" id="KKJ00206.1"/>
    </source>
</evidence>